<dbReference type="EMBL" id="ASPP01023046">
    <property type="protein sequence ID" value="ETO10865.1"/>
    <property type="molecule type" value="Genomic_DNA"/>
</dbReference>
<accession>X6MCY0</accession>
<evidence type="ECO:0000313" key="2">
    <source>
        <dbReference type="Proteomes" id="UP000023152"/>
    </source>
</evidence>
<protein>
    <submittedName>
        <fullName evidence="1">Uncharacterized protein</fullName>
    </submittedName>
</protein>
<dbReference type="Proteomes" id="UP000023152">
    <property type="component" value="Unassembled WGS sequence"/>
</dbReference>
<name>X6MCY0_RETFI</name>
<keyword evidence="2" id="KW-1185">Reference proteome</keyword>
<sequence length="229" mass="26432">MIFFNASVESMFTKKIYKKPPHGIIFNIALNRLNVWSFAKRRVSSSLAQQDDNKKKKQSRPLGAGFSWEITDKKLKTDVDVLAHQCTASLGCKEVNVADYTLSFKSALERLSEHSSLIKKTIPSIQFYRIIIVADIVGYCCDIENRDTLWIPSDFAIEECLKYLSQECTANEIVPISTTFVSKAKQKDYHFSEPVELVKFRERIRTFIEKDDTIKQSFTHVDRFQISKK</sequence>
<gene>
    <name evidence="1" type="ORF">RFI_26511</name>
</gene>
<proteinExistence type="predicted"/>
<organism evidence="1 2">
    <name type="scientific">Reticulomyxa filosa</name>
    <dbReference type="NCBI Taxonomy" id="46433"/>
    <lineage>
        <taxon>Eukaryota</taxon>
        <taxon>Sar</taxon>
        <taxon>Rhizaria</taxon>
        <taxon>Retaria</taxon>
        <taxon>Foraminifera</taxon>
        <taxon>Monothalamids</taxon>
        <taxon>Reticulomyxidae</taxon>
        <taxon>Reticulomyxa</taxon>
    </lineage>
</organism>
<reference evidence="1 2" key="1">
    <citation type="journal article" date="2013" name="Curr. Biol.">
        <title>The Genome of the Foraminiferan Reticulomyxa filosa.</title>
        <authorList>
            <person name="Glockner G."/>
            <person name="Hulsmann N."/>
            <person name="Schleicher M."/>
            <person name="Noegel A.A."/>
            <person name="Eichinger L."/>
            <person name="Gallinger C."/>
            <person name="Pawlowski J."/>
            <person name="Sierra R."/>
            <person name="Euteneuer U."/>
            <person name="Pillet L."/>
            <person name="Moustafa A."/>
            <person name="Platzer M."/>
            <person name="Groth M."/>
            <person name="Szafranski K."/>
            <person name="Schliwa M."/>
        </authorList>
    </citation>
    <scope>NUCLEOTIDE SEQUENCE [LARGE SCALE GENOMIC DNA]</scope>
</reference>
<dbReference type="AlphaFoldDB" id="X6MCY0"/>
<evidence type="ECO:0000313" key="1">
    <source>
        <dbReference type="EMBL" id="ETO10865.1"/>
    </source>
</evidence>
<comment type="caution">
    <text evidence="1">The sequence shown here is derived from an EMBL/GenBank/DDBJ whole genome shotgun (WGS) entry which is preliminary data.</text>
</comment>